<reference evidence="1" key="1">
    <citation type="submission" date="2020-08" db="EMBL/GenBank/DDBJ databases">
        <title>Multicomponent nature underlies the extraordinary mechanical properties of spider dragline silk.</title>
        <authorList>
            <person name="Kono N."/>
            <person name="Nakamura H."/>
            <person name="Mori M."/>
            <person name="Yoshida Y."/>
            <person name="Ohtoshi R."/>
            <person name="Malay A.D."/>
            <person name="Moran D.A.P."/>
            <person name="Tomita M."/>
            <person name="Numata K."/>
            <person name="Arakawa K."/>
        </authorList>
    </citation>
    <scope>NUCLEOTIDE SEQUENCE</scope>
</reference>
<gene>
    <name evidence="1" type="ORF">TNIN_237241</name>
</gene>
<name>A0A8X6WZT6_9ARAC</name>
<organism evidence="1 2">
    <name type="scientific">Trichonephila inaurata madagascariensis</name>
    <dbReference type="NCBI Taxonomy" id="2747483"/>
    <lineage>
        <taxon>Eukaryota</taxon>
        <taxon>Metazoa</taxon>
        <taxon>Ecdysozoa</taxon>
        <taxon>Arthropoda</taxon>
        <taxon>Chelicerata</taxon>
        <taxon>Arachnida</taxon>
        <taxon>Araneae</taxon>
        <taxon>Araneomorphae</taxon>
        <taxon>Entelegynae</taxon>
        <taxon>Araneoidea</taxon>
        <taxon>Nephilidae</taxon>
        <taxon>Trichonephila</taxon>
        <taxon>Trichonephila inaurata</taxon>
    </lineage>
</organism>
<evidence type="ECO:0000313" key="1">
    <source>
        <dbReference type="EMBL" id="GFY43439.1"/>
    </source>
</evidence>
<evidence type="ECO:0000313" key="2">
    <source>
        <dbReference type="Proteomes" id="UP000886998"/>
    </source>
</evidence>
<sequence>MLRNFFPLGRSLVFSQAWLDLPPPFSLESPFGVTLSESVTEAGWAEPGGAGRTNILASIVLFPKSVTCHLLCSFDPSLYCYQ</sequence>
<comment type="caution">
    <text evidence="1">The sequence shown here is derived from an EMBL/GenBank/DDBJ whole genome shotgun (WGS) entry which is preliminary data.</text>
</comment>
<dbReference type="Proteomes" id="UP000886998">
    <property type="component" value="Unassembled WGS sequence"/>
</dbReference>
<protein>
    <submittedName>
        <fullName evidence="1">Uncharacterized protein</fullName>
    </submittedName>
</protein>
<keyword evidence="2" id="KW-1185">Reference proteome</keyword>
<dbReference type="AlphaFoldDB" id="A0A8X6WZT6"/>
<dbReference type="EMBL" id="BMAV01003675">
    <property type="protein sequence ID" value="GFY43439.1"/>
    <property type="molecule type" value="Genomic_DNA"/>
</dbReference>
<accession>A0A8X6WZT6</accession>
<proteinExistence type="predicted"/>